<dbReference type="Proteomes" id="UP000256253">
    <property type="component" value="Unassembled WGS sequence"/>
</dbReference>
<dbReference type="InterPro" id="IPR023187">
    <property type="entry name" value="Tscrpt_reg_MarR-type_CS"/>
</dbReference>
<dbReference type="SUPFAM" id="SSF46785">
    <property type="entry name" value="Winged helix' DNA-binding domain"/>
    <property type="match status" value="1"/>
</dbReference>
<sequence>MTRDQPAMTPLERRAMSDELRMICIRISRRTRFENVESVAPHQFSVLCKLQGQPLTIGALADAECVSRPSMTRTVDALAADGYLVRVADDHDRRRTWVHLTEKGREVVTQTKRSRDIWMNERIAQLSDEECAVLARASEILGRVVAR</sequence>
<evidence type="ECO:0000313" key="5">
    <source>
        <dbReference type="EMBL" id="REF30192.1"/>
    </source>
</evidence>
<dbReference type="PRINTS" id="PR00598">
    <property type="entry name" value="HTHMARR"/>
</dbReference>
<feature type="domain" description="HTH marR-type" evidence="4">
    <location>
        <begin position="17"/>
        <end position="146"/>
    </location>
</feature>
<evidence type="ECO:0000256" key="2">
    <source>
        <dbReference type="ARBA" id="ARBA00023125"/>
    </source>
</evidence>
<keyword evidence="1" id="KW-0805">Transcription regulation</keyword>
<dbReference type="InterPro" id="IPR052526">
    <property type="entry name" value="HTH-type_Bedaq_tolerance"/>
</dbReference>
<evidence type="ECO:0000313" key="6">
    <source>
        <dbReference type="Proteomes" id="UP000256253"/>
    </source>
</evidence>
<comment type="caution">
    <text evidence="5">The sequence shown here is derived from an EMBL/GenBank/DDBJ whole genome shotgun (WGS) entry which is preliminary data.</text>
</comment>
<dbReference type="InterPro" id="IPR036390">
    <property type="entry name" value="WH_DNA-bd_sf"/>
</dbReference>
<protein>
    <submittedName>
        <fullName evidence="5">DNA-binding MarR family transcriptional regulator</fullName>
    </submittedName>
</protein>
<gene>
    <name evidence="5" type="ORF">DFJ65_1186</name>
</gene>
<name>A0A3D9UL46_9MICO</name>
<dbReference type="PANTHER" id="PTHR39515:SF2">
    <property type="entry name" value="HTH-TYPE TRANSCRIPTIONAL REGULATOR RV0880"/>
    <property type="match status" value="1"/>
</dbReference>
<dbReference type="Gene3D" id="1.10.10.10">
    <property type="entry name" value="Winged helix-like DNA-binding domain superfamily/Winged helix DNA-binding domain"/>
    <property type="match status" value="1"/>
</dbReference>
<keyword evidence="6" id="KW-1185">Reference proteome</keyword>
<dbReference type="GO" id="GO:0003700">
    <property type="term" value="F:DNA-binding transcription factor activity"/>
    <property type="evidence" value="ECO:0007669"/>
    <property type="project" value="InterPro"/>
</dbReference>
<dbReference type="Pfam" id="PF01047">
    <property type="entry name" value="MarR"/>
    <property type="match status" value="1"/>
</dbReference>
<dbReference type="EMBL" id="QTUA01000001">
    <property type="protein sequence ID" value="REF30192.1"/>
    <property type="molecule type" value="Genomic_DNA"/>
</dbReference>
<reference evidence="5 6" key="1">
    <citation type="submission" date="2018-08" db="EMBL/GenBank/DDBJ databases">
        <title>Sequencing the genomes of 1000 actinobacteria strains.</title>
        <authorList>
            <person name="Klenk H.-P."/>
        </authorList>
    </citation>
    <scope>NUCLEOTIDE SEQUENCE [LARGE SCALE GENOMIC DNA]</scope>
    <source>
        <strain evidence="5 6">DSM 22967</strain>
    </source>
</reference>
<dbReference type="InterPro" id="IPR000835">
    <property type="entry name" value="HTH_MarR-typ"/>
</dbReference>
<keyword evidence="2 5" id="KW-0238">DNA-binding</keyword>
<evidence type="ECO:0000256" key="1">
    <source>
        <dbReference type="ARBA" id="ARBA00023015"/>
    </source>
</evidence>
<dbReference type="PROSITE" id="PS01117">
    <property type="entry name" value="HTH_MARR_1"/>
    <property type="match status" value="1"/>
</dbReference>
<proteinExistence type="predicted"/>
<evidence type="ECO:0000259" key="4">
    <source>
        <dbReference type="PROSITE" id="PS50995"/>
    </source>
</evidence>
<dbReference type="GO" id="GO:0003677">
    <property type="term" value="F:DNA binding"/>
    <property type="evidence" value="ECO:0007669"/>
    <property type="project" value="UniProtKB-KW"/>
</dbReference>
<evidence type="ECO:0000256" key="3">
    <source>
        <dbReference type="ARBA" id="ARBA00023163"/>
    </source>
</evidence>
<organism evidence="5 6">
    <name type="scientific">Calidifontibacter indicus</name>
    <dbReference type="NCBI Taxonomy" id="419650"/>
    <lineage>
        <taxon>Bacteria</taxon>
        <taxon>Bacillati</taxon>
        <taxon>Actinomycetota</taxon>
        <taxon>Actinomycetes</taxon>
        <taxon>Micrococcales</taxon>
        <taxon>Dermacoccaceae</taxon>
        <taxon>Calidifontibacter</taxon>
    </lineage>
</organism>
<dbReference type="PANTHER" id="PTHR39515">
    <property type="entry name" value="CONSERVED PROTEIN"/>
    <property type="match status" value="1"/>
</dbReference>
<dbReference type="InterPro" id="IPR036388">
    <property type="entry name" value="WH-like_DNA-bd_sf"/>
</dbReference>
<accession>A0A3D9UL46</accession>
<dbReference type="PROSITE" id="PS50995">
    <property type="entry name" value="HTH_MARR_2"/>
    <property type="match status" value="1"/>
</dbReference>
<keyword evidence="3" id="KW-0804">Transcription</keyword>
<dbReference type="AlphaFoldDB" id="A0A3D9UL46"/>
<dbReference type="SMART" id="SM00347">
    <property type="entry name" value="HTH_MARR"/>
    <property type="match status" value="1"/>
</dbReference>